<dbReference type="InterPro" id="IPR000688">
    <property type="entry name" value="HypA/HybF"/>
</dbReference>
<dbReference type="Gene3D" id="3.30.2320.80">
    <property type="match status" value="1"/>
</dbReference>
<dbReference type="HAMAP" id="MF_00213">
    <property type="entry name" value="HypA_HybF"/>
    <property type="match status" value="1"/>
</dbReference>
<comment type="similarity">
    <text evidence="4">Belongs to the HypA/HybF family.</text>
</comment>
<protein>
    <recommendedName>
        <fullName evidence="4">Hydrogenase maturation factor HypA</fullName>
    </recommendedName>
</protein>
<dbReference type="Pfam" id="PF01155">
    <property type="entry name" value="HypA"/>
    <property type="match status" value="1"/>
</dbReference>
<comment type="caution">
    <text evidence="5">The sequence shown here is derived from an EMBL/GenBank/DDBJ whole genome shotgun (WGS) entry which is preliminary data.</text>
</comment>
<evidence type="ECO:0000256" key="3">
    <source>
        <dbReference type="ARBA" id="ARBA00022833"/>
    </source>
</evidence>
<feature type="binding site" evidence="4">
    <location>
        <position position="93"/>
    </location>
    <ligand>
        <name>Zn(2+)</name>
        <dbReference type="ChEBI" id="CHEBI:29105"/>
    </ligand>
</feature>
<dbReference type="PIRSF" id="PIRSF004761">
    <property type="entry name" value="Hydrgn_mat_HypA"/>
    <property type="match status" value="1"/>
</dbReference>
<evidence type="ECO:0000256" key="4">
    <source>
        <dbReference type="HAMAP-Rule" id="MF_00213"/>
    </source>
</evidence>
<evidence type="ECO:0000256" key="1">
    <source>
        <dbReference type="ARBA" id="ARBA00022596"/>
    </source>
</evidence>
<dbReference type="GO" id="GO:0051604">
    <property type="term" value="P:protein maturation"/>
    <property type="evidence" value="ECO:0007669"/>
    <property type="project" value="InterPro"/>
</dbReference>
<sequence length="117" mass="12857">MSHELALMGDILNLIAEDMKVRGLSKVLKIELIVGDLSNAMPDALEMAFDIHKAMKSPILDESSELVIIREEARMKCVFCGHEYTPDYRVALCPNCGMPGGKIISGETLKVLSYEGS</sequence>
<evidence type="ECO:0000313" key="5">
    <source>
        <dbReference type="EMBL" id="PTQ52420.1"/>
    </source>
</evidence>
<dbReference type="Proteomes" id="UP000244016">
    <property type="component" value="Unassembled WGS sequence"/>
</dbReference>
<keyword evidence="2 4" id="KW-0479">Metal-binding</keyword>
<feature type="binding site" evidence="4">
    <location>
        <position position="96"/>
    </location>
    <ligand>
        <name>Zn(2+)</name>
        <dbReference type="ChEBI" id="CHEBI:29105"/>
    </ligand>
</feature>
<accession>A0A2T5G8A2</accession>
<evidence type="ECO:0000313" key="6">
    <source>
        <dbReference type="Proteomes" id="UP000244016"/>
    </source>
</evidence>
<feature type="binding site" evidence="4">
    <location>
        <position position="3"/>
    </location>
    <ligand>
        <name>Ni(2+)</name>
        <dbReference type="ChEBI" id="CHEBI:49786"/>
    </ligand>
</feature>
<comment type="function">
    <text evidence="4">Involved in the maturation of [NiFe] hydrogenases. Required for nickel insertion into the metal center of the hydrogenase.</text>
</comment>
<gene>
    <name evidence="4" type="primary">hypA</name>
    <name evidence="5" type="ORF">BLITH_0599</name>
</gene>
<dbReference type="EMBL" id="PEBW01000002">
    <property type="protein sequence ID" value="PTQ52420.1"/>
    <property type="molecule type" value="Genomic_DNA"/>
</dbReference>
<dbReference type="GO" id="GO:0008270">
    <property type="term" value="F:zinc ion binding"/>
    <property type="evidence" value="ECO:0007669"/>
    <property type="project" value="UniProtKB-UniRule"/>
</dbReference>
<organism evidence="5 6">
    <name type="scientific">Brockia lithotrophica</name>
    <dbReference type="NCBI Taxonomy" id="933949"/>
    <lineage>
        <taxon>Bacteria</taxon>
        <taxon>Bacillati</taxon>
        <taxon>Bacillota</taxon>
        <taxon>Bacilli</taxon>
        <taxon>Bacillales</taxon>
        <taxon>Bacillales Family X. Incertae Sedis</taxon>
        <taxon>Brockia</taxon>
    </lineage>
</organism>
<feature type="binding site" evidence="4">
    <location>
        <position position="80"/>
    </location>
    <ligand>
        <name>Zn(2+)</name>
        <dbReference type="ChEBI" id="CHEBI:29105"/>
    </ligand>
</feature>
<proteinExistence type="inferred from homology"/>
<keyword evidence="1 4" id="KW-0533">Nickel</keyword>
<dbReference type="GO" id="GO:0016151">
    <property type="term" value="F:nickel cation binding"/>
    <property type="evidence" value="ECO:0007669"/>
    <property type="project" value="UniProtKB-UniRule"/>
</dbReference>
<dbReference type="AlphaFoldDB" id="A0A2T5G8A2"/>
<evidence type="ECO:0000256" key="2">
    <source>
        <dbReference type="ARBA" id="ARBA00022723"/>
    </source>
</evidence>
<dbReference type="SUPFAM" id="SSF57802">
    <property type="entry name" value="Rubredoxin-like"/>
    <property type="match status" value="1"/>
</dbReference>
<keyword evidence="3 4" id="KW-0862">Zinc</keyword>
<dbReference type="PANTHER" id="PTHR34535">
    <property type="entry name" value="HYDROGENASE MATURATION FACTOR HYPA"/>
    <property type="match status" value="1"/>
</dbReference>
<name>A0A2T5G8A2_9BACL</name>
<feature type="binding site" evidence="4">
    <location>
        <position position="77"/>
    </location>
    <ligand>
        <name>Zn(2+)</name>
        <dbReference type="ChEBI" id="CHEBI:29105"/>
    </ligand>
</feature>
<dbReference type="PANTHER" id="PTHR34535:SF3">
    <property type="entry name" value="HYDROGENASE MATURATION FACTOR HYPA"/>
    <property type="match status" value="1"/>
</dbReference>
<reference evidence="5 6" key="1">
    <citation type="submission" date="2017-08" db="EMBL/GenBank/DDBJ databases">
        <title>Burning lignite coal seam in the remote Altai Mountains harbors a hydrogen-driven thermophilic microbial community.</title>
        <authorList>
            <person name="Kadnikov V.V."/>
            <person name="Mardanov A.V."/>
            <person name="Ivasenko D."/>
            <person name="Beletsky A.V."/>
            <person name="Karnachuk O.V."/>
            <person name="Ravin N.V."/>
        </authorList>
    </citation>
    <scope>NUCLEOTIDE SEQUENCE [LARGE SCALE GENOMIC DNA]</scope>
    <source>
        <strain evidence="5">AL31</strain>
    </source>
</reference>